<dbReference type="SMART" id="SM00499">
    <property type="entry name" value="AAI"/>
    <property type="match status" value="1"/>
</dbReference>
<dbReference type="GO" id="GO:0008289">
    <property type="term" value="F:lipid binding"/>
    <property type="evidence" value="ECO:0007669"/>
    <property type="project" value="UniProtKB-KW"/>
</dbReference>
<keyword evidence="2 4" id="KW-0813">Transport</keyword>
<dbReference type="PROSITE" id="PS00597">
    <property type="entry name" value="PLANT_LTP"/>
    <property type="match status" value="1"/>
</dbReference>
<keyword evidence="5" id="KW-0732">Signal</keyword>
<keyword evidence="3 4" id="KW-0446">Lipid-binding</keyword>
<protein>
    <recommendedName>
        <fullName evidence="4">Non-specific lipid-transfer protein</fullName>
    </recommendedName>
</protein>
<dbReference type="InterPro" id="IPR016140">
    <property type="entry name" value="Bifunc_inhib/LTP/seed_store"/>
</dbReference>
<dbReference type="SUPFAM" id="SSF47699">
    <property type="entry name" value="Bifunctional inhibitor/lipid-transfer protein/seed storage 2S albumin"/>
    <property type="match status" value="1"/>
</dbReference>
<organism evidence="7">
    <name type="scientific">Leonurus japonicus</name>
    <name type="common">Chinese motherwort</name>
    <name type="synonym">Leonurus artemisia</name>
    <dbReference type="NCBI Taxonomy" id="4138"/>
    <lineage>
        <taxon>Eukaryota</taxon>
        <taxon>Viridiplantae</taxon>
        <taxon>Streptophyta</taxon>
        <taxon>Embryophyta</taxon>
        <taxon>Tracheophyta</taxon>
        <taxon>Spermatophyta</taxon>
        <taxon>Magnoliopsida</taxon>
        <taxon>eudicotyledons</taxon>
        <taxon>Gunneridae</taxon>
        <taxon>Pentapetalae</taxon>
        <taxon>asterids</taxon>
        <taxon>lamiids</taxon>
        <taxon>Lamiales</taxon>
        <taxon>Lamiaceae</taxon>
        <taxon>Lamioideae</taxon>
        <taxon>Leonureae</taxon>
        <taxon>Leonurus</taxon>
    </lineage>
</organism>
<feature type="chain" id="PRO_5004248128" description="Non-specific lipid-transfer protein" evidence="5">
    <location>
        <begin position="25"/>
        <end position="115"/>
    </location>
</feature>
<dbReference type="Pfam" id="PF00234">
    <property type="entry name" value="Tryp_alpha_amyl"/>
    <property type="match status" value="1"/>
</dbReference>
<evidence type="ECO:0000256" key="4">
    <source>
        <dbReference type="RuleBase" id="RU000628"/>
    </source>
</evidence>
<accession>Q52RN7</accession>
<evidence type="ECO:0000256" key="3">
    <source>
        <dbReference type="ARBA" id="ARBA00023121"/>
    </source>
</evidence>
<comment type="similarity">
    <text evidence="1 4">Belongs to the plant LTP family.</text>
</comment>
<dbReference type="CDD" id="cd01960">
    <property type="entry name" value="nsLTP1"/>
    <property type="match status" value="1"/>
</dbReference>
<evidence type="ECO:0000313" key="7">
    <source>
        <dbReference type="EMBL" id="AAX84944.1"/>
    </source>
</evidence>
<evidence type="ECO:0000256" key="1">
    <source>
        <dbReference type="ARBA" id="ARBA00009748"/>
    </source>
</evidence>
<evidence type="ECO:0000256" key="5">
    <source>
        <dbReference type="SAM" id="SignalP"/>
    </source>
</evidence>
<dbReference type="GO" id="GO:0006869">
    <property type="term" value="P:lipid transport"/>
    <property type="evidence" value="ECO:0007669"/>
    <property type="project" value="InterPro"/>
</dbReference>
<name>Q52RN7_LEOJA</name>
<dbReference type="InterPro" id="IPR000528">
    <property type="entry name" value="Plant_nsLTP"/>
</dbReference>
<evidence type="ECO:0000256" key="2">
    <source>
        <dbReference type="ARBA" id="ARBA00022448"/>
    </source>
</evidence>
<feature type="domain" description="Bifunctional inhibitor/plant lipid transfer protein/seed storage helical" evidence="6">
    <location>
        <begin position="28"/>
        <end position="111"/>
    </location>
</feature>
<gene>
    <name evidence="7" type="primary">Afp</name>
</gene>
<reference evidence="7" key="1">
    <citation type="submission" date="2005-03" db="EMBL/GenBank/DDBJ databases">
        <title>LJAFP, a novel non-specific lipid transfer protein-like antimicrobial protein from motherwort (Leonurus japonicus) confers disease resistance against phytopathogenic fungi and bacterium in transgenic tobacco.</title>
        <authorList>
            <person name="Yang X."/>
            <person name="Xiao Y."/>
            <person name="Pei Y."/>
            <person name="Zhen C."/>
        </authorList>
    </citation>
    <scope>NUCLEOTIDE SEQUENCE</scope>
</reference>
<dbReference type="EMBL" id="AY971513">
    <property type="protein sequence ID" value="AAX84944.1"/>
    <property type="molecule type" value="mRNA"/>
</dbReference>
<dbReference type="PRINTS" id="PR00382">
    <property type="entry name" value="LIPIDTRNSFER"/>
</dbReference>
<comment type="function">
    <text evidence="4">Plant non-specific lipid-transfer proteins transfer phospholipids as well as galactolipids across membranes. May play a role in wax or cutin deposition in the cell walls of expanding epidermal cells and certain secretory tissues.</text>
</comment>
<dbReference type="Gene3D" id="1.10.110.10">
    <property type="entry name" value="Plant lipid-transfer and hydrophobic proteins"/>
    <property type="match status" value="1"/>
</dbReference>
<proteinExistence type="evidence at transcript level"/>
<evidence type="ECO:0000259" key="6">
    <source>
        <dbReference type="SMART" id="SM00499"/>
    </source>
</evidence>
<dbReference type="AlphaFoldDB" id="Q52RN7"/>
<dbReference type="SMR" id="Q52RN7"/>
<feature type="signal peptide" evidence="5">
    <location>
        <begin position="1"/>
        <end position="24"/>
    </location>
</feature>
<dbReference type="InterPro" id="IPR036312">
    <property type="entry name" value="Bifun_inhib/LTP/seed_sf"/>
</dbReference>
<sequence>MAALIKLMCTMLIVAAVVAPLAEAAIGCNTVASKMAPCLPYVTGKGPLGGCCGGVKGLIDAARTTPDRQAVCNCLKTLAKSYSGINLGNAAGLPGKCGVSIPYQISPNTDCSKVH</sequence>
<dbReference type="PANTHER" id="PTHR33076">
    <property type="entry name" value="NON-SPECIFIC LIPID-TRANSFER PROTEIN 2-RELATED"/>
    <property type="match status" value="1"/>
</dbReference>